<dbReference type="STRING" id="456900.A0A151IAV2"/>
<dbReference type="Pfam" id="PF00096">
    <property type="entry name" value="zf-C2H2"/>
    <property type="match status" value="2"/>
</dbReference>
<organism evidence="9 10">
    <name type="scientific">Cyphomyrmex costatus</name>
    <dbReference type="NCBI Taxonomy" id="456900"/>
    <lineage>
        <taxon>Eukaryota</taxon>
        <taxon>Metazoa</taxon>
        <taxon>Ecdysozoa</taxon>
        <taxon>Arthropoda</taxon>
        <taxon>Hexapoda</taxon>
        <taxon>Insecta</taxon>
        <taxon>Pterygota</taxon>
        <taxon>Neoptera</taxon>
        <taxon>Endopterygota</taxon>
        <taxon>Hymenoptera</taxon>
        <taxon>Apocrita</taxon>
        <taxon>Aculeata</taxon>
        <taxon>Formicoidea</taxon>
        <taxon>Formicidae</taxon>
        <taxon>Myrmicinae</taxon>
        <taxon>Cyphomyrmex</taxon>
    </lineage>
</organism>
<dbReference type="SMART" id="SM00355">
    <property type="entry name" value="ZnF_C2H2"/>
    <property type="match status" value="4"/>
</dbReference>
<feature type="domain" description="C2H2-type" evidence="8">
    <location>
        <begin position="463"/>
        <end position="490"/>
    </location>
</feature>
<dbReference type="PANTHER" id="PTHR12069">
    <property type="entry name" value="DNA-DIRECTED RNA POLYMERASES III 80 KDA POLYPEPTIDE RNA POLYMERASE III SUBUNIT 5"/>
    <property type="match status" value="1"/>
</dbReference>
<name>A0A151IAV2_9HYME</name>
<dbReference type="GO" id="GO:0043565">
    <property type="term" value="F:sequence-specific DNA binding"/>
    <property type="evidence" value="ECO:0007669"/>
    <property type="project" value="UniProtKB-ARBA"/>
</dbReference>
<keyword evidence="10" id="KW-1185">Reference proteome</keyword>
<dbReference type="GO" id="GO:0040029">
    <property type="term" value="P:epigenetic regulation of gene expression"/>
    <property type="evidence" value="ECO:0007669"/>
    <property type="project" value="UniProtKB-ARBA"/>
</dbReference>
<feature type="domain" description="C2H2-type" evidence="8">
    <location>
        <begin position="363"/>
        <end position="390"/>
    </location>
</feature>
<evidence type="ECO:0000256" key="7">
    <source>
        <dbReference type="PROSITE-ProRule" id="PRU00042"/>
    </source>
</evidence>
<dbReference type="InterPro" id="IPR013087">
    <property type="entry name" value="Znf_C2H2_type"/>
</dbReference>
<dbReference type="GO" id="GO:0042797">
    <property type="term" value="P:tRNA transcription by RNA polymerase III"/>
    <property type="evidence" value="ECO:0007669"/>
    <property type="project" value="TreeGrafter"/>
</dbReference>
<evidence type="ECO:0000256" key="2">
    <source>
        <dbReference type="ARBA" id="ARBA00022723"/>
    </source>
</evidence>
<evidence type="ECO:0000256" key="5">
    <source>
        <dbReference type="ARBA" id="ARBA00022833"/>
    </source>
</evidence>
<dbReference type="GO" id="GO:0008270">
    <property type="term" value="F:zinc ion binding"/>
    <property type="evidence" value="ECO:0007669"/>
    <property type="project" value="UniProtKB-KW"/>
</dbReference>
<dbReference type="GO" id="GO:0003682">
    <property type="term" value="F:chromatin binding"/>
    <property type="evidence" value="ECO:0007669"/>
    <property type="project" value="UniProtKB-ARBA"/>
</dbReference>
<evidence type="ECO:0000256" key="4">
    <source>
        <dbReference type="ARBA" id="ARBA00022771"/>
    </source>
</evidence>
<comment type="subcellular location">
    <subcellularLocation>
        <location evidence="1">Nucleus</location>
    </subcellularLocation>
</comment>
<dbReference type="InterPro" id="IPR006886">
    <property type="entry name" value="RNA_pol_III_Rpc5"/>
</dbReference>
<evidence type="ECO:0000256" key="6">
    <source>
        <dbReference type="ARBA" id="ARBA00023242"/>
    </source>
</evidence>
<dbReference type="PANTHER" id="PTHR12069:SF0">
    <property type="entry name" value="DNA-DIRECTED RNA POLYMERASE III SUBUNIT RPC5"/>
    <property type="match status" value="1"/>
</dbReference>
<evidence type="ECO:0000259" key="8">
    <source>
        <dbReference type="PROSITE" id="PS50157"/>
    </source>
</evidence>
<dbReference type="GO" id="GO:0005666">
    <property type="term" value="C:RNA polymerase III complex"/>
    <property type="evidence" value="ECO:0007669"/>
    <property type="project" value="TreeGrafter"/>
</dbReference>
<dbReference type="GO" id="GO:0000785">
    <property type="term" value="C:chromatin"/>
    <property type="evidence" value="ECO:0007669"/>
    <property type="project" value="UniProtKB-ARBA"/>
</dbReference>
<keyword evidence="2" id="KW-0479">Metal-binding</keyword>
<dbReference type="FunFam" id="3.30.160.60:FF:000690">
    <property type="entry name" value="Zinc finger protein 354C"/>
    <property type="match status" value="1"/>
</dbReference>
<dbReference type="InterPro" id="IPR036236">
    <property type="entry name" value="Znf_C2H2_sf"/>
</dbReference>
<sequence length="528" mass="62298">MELSMDTLNKHSYDYAMGKQLALKTSEKSTENDEIVFDGELMDKVVLTSERTLSDCSNFAVGIFQDGELYITPLKTMLQMKLQCDYLDENNRNGMKNTGEDDDEEENNPIPVKVTFARHLPDNVKKLQEQSFQHHHRKSQEERWIHTKYIPAYDEQAESTRMEMFCSSEESINNLNLDQINYLHLLVPQIPDECYLQSTSEDQIDLHRILTLPLLDQIRTIVKQVRVISFAKLCEILSEHDTTTILRYLQQVAMLVQGNWIVNSELIYPKDSLSPQNNTSEFMCRARDYILLLFTEQQYLNRKSISSVIKLPSEEINQIFTELGTNESGKGWKLKEPLNWDFYKRHKGDLNKHKNKEHPRVTHKCGQCHKKFKIKTDLLKHKRMHDDERPFECKYCGLRFTEFRFKSWLDRHKTIHTGEKHFECVSCSKRYSSINALKIYNSSNTPTTSNQNKRDINNLIIPYICETCGKEFSFKSWLDRHKRIHTGEKPFECVSCGKSFRKTDLLKHKRMHDNERPFECKYCELRFT</sequence>
<dbReference type="FunFam" id="3.30.160.60:FF:001498">
    <property type="entry name" value="Zinc finger protein 404"/>
    <property type="match status" value="1"/>
</dbReference>
<keyword evidence="3" id="KW-0677">Repeat</keyword>
<accession>A0A151IAV2</accession>
<keyword evidence="6" id="KW-0539">Nucleus</keyword>
<gene>
    <name evidence="9" type="ORF">ALC62_12731</name>
</gene>
<evidence type="ECO:0000313" key="10">
    <source>
        <dbReference type="Proteomes" id="UP000078542"/>
    </source>
</evidence>
<dbReference type="Proteomes" id="UP000078542">
    <property type="component" value="Unassembled WGS sequence"/>
</dbReference>
<dbReference type="SUPFAM" id="SSF57667">
    <property type="entry name" value="beta-beta-alpha zinc fingers"/>
    <property type="match status" value="3"/>
</dbReference>
<feature type="domain" description="C2H2-type" evidence="8">
    <location>
        <begin position="491"/>
        <end position="517"/>
    </location>
</feature>
<dbReference type="Gene3D" id="3.30.160.60">
    <property type="entry name" value="Classic Zinc Finger"/>
    <property type="match status" value="4"/>
</dbReference>
<dbReference type="AlphaFoldDB" id="A0A151IAV2"/>
<dbReference type="PROSITE" id="PS50157">
    <property type="entry name" value="ZINC_FINGER_C2H2_2"/>
    <property type="match status" value="4"/>
</dbReference>
<reference evidence="9 10" key="1">
    <citation type="submission" date="2016-03" db="EMBL/GenBank/DDBJ databases">
        <title>Cyphomyrmex costatus WGS genome.</title>
        <authorList>
            <person name="Nygaard S."/>
            <person name="Hu H."/>
            <person name="Boomsma J."/>
            <person name="Zhang G."/>
        </authorList>
    </citation>
    <scope>NUCLEOTIDE SEQUENCE [LARGE SCALE GENOMIC DNA]</scope>
    <source>
        <strain evidence="9">MS0001</strain>
        <tissue evidence="9">Whole body</tissue>
    </source>
</reference>
<keyword evidence="5" id="KW-0862">Zinc</keyword>
<dbReference type="PROSITE" id="PS00028">
    <property type="entry name" value="ZINC_FINGER_C2H2_1"/>
    <property type="match status" value="2"/>
</dbReference>
<evidence type="ECO:0000313" key="9">
    <source>
        <dbReference type="EMBL" id="KYM96604.1"/>
    </source>
</evidence>
<keyword evidence="4 7" id="KW-0863">Zinc-finger</keyword>
<feature type="domain" description="C2H2-type" evidence="8">
    <location>
        <begin position="391"/>
        <end position="421"/>
    </location>
</feature>
<evidence type="ECO:0000256" key="3">
    <source>
        <dbReference type="ARBA" id="ARBA00022737"/>
    </source>
</evidence>
<dbReference type="Pfam" id="PF04801">
    <property type="entry name" value="RPC5"/>
    <property type="match status" value="1"/>
</dbReference>
<dbReference type="EMBL" id="KQ978169">
    <property type="protein sequence ID" value="KYM96604.1"/>
    <property type="molecule type" value="Genomic_DNA"/>
</dbReference>
<protein>
    <submittedName>
        <fullName evidence="9">DNA-directed RNA polymerase III subunit RPC5</fullName>
    </submittedName>
</protein>
<keyword evidence="9" id="KW-0240">DNA-directed RNA polymerase</keyword>
<evidence type="ECO:0000256" key="1">
    <source>
        <dbReference type="ARBA" id="ARBA00004123"/>
    </source>
</evidence>
<proteinExistence type="predicted"/>
<keyword evidence="9" id="KW-0804">Transcription</keyword>